<dbReference type="Proteomes" id="UP000600365">
    <property type="component" value="Unassembled WGS sequence"/>
</dbReference>
<dbReference type="Gene3D" id="3.30.43.10">
    <property type="entry name" value="Uridine Diphospho-n-acetylenolpyruvylglucosamine Reductase, domain 2"/>
    <property type="match status" value="1"/>
</dbReference>
<dbReference type="InterPro" id="IPR016164">
    <property type="entry name" value="FAD-linked_Oxase-like_C"/>
</dbReference>
<proteinExistence type="inferred from homology"/>
<dbReference type="GO" id="GO:0071949">
    <property type="term" value="F:FAD binding"/>
    <property type="evidence" value="ECO:0007669"/>
    <property type="project" value="InterPro"/>
</dbReference>
<comment type="cofactor">
    <cofactor evidence="1">
        <name>FAD</name>
        <dbReference type="ChEBI" id="CHEBI:57692"/>
    </cofactor>
</comment>
<evidence type="ECO:0000259" key="6">
    <source>
        <dbReference type="PROSITE" id="PS51387"/>
    </source>
</evidence>
<evidence type="ECO:0000256" key="4">
    <source>
        <dbReference type="ARBA" id="ARBA00022827"/>
    </source>
</evidence>
<feature type="domain" description="FAD-binding PCMH-type" evidence="6">
    <location>
        <begin position="68"/>
        <end position="240"/>
    </location>
</feature>
<dbReference type="InterPro" id="IPR016166">
    <property type="entry name" value="FAD-bd_PCMH"/>
</dbReference>
<dbReference type="PROSITE" id="PS00862">
    <property type="entry name" value="OX2_COVAL_FAD"/>
    <property type="match status" value="1"/>
</dbReference>
<dbReference type="InterPro" id="IPR006094">
    <property type="entry name" value="Oxid_FAD_bind_N"/>
</dbReference>
<dbReference type="Gene3D" id="3.40.462.10">
    <property type="entry name" value="FAD-linked oxidases, C-terminal domain"/>
    <property type="match status" value="1"/>
</dbReference>
<dbReference type="GO" id="GO:0009690">
    <property type="term" value="P:cytokinin metabolic process"/>
    <property type="evidence" value="ECO:0007669"/>
    <property type="project" value="InterPro"/>
</dbReference>
<dbReference type="PANTHER" id="PTHR13878">
    <property type="entry name" value="GULONOLACTONE OXIDASE"/>
    <property type="match status" value="1"/>
</dbReference>
<dbReference type="Pfam" id="PF01565">
    <property type="entry name" value="FAD_binding_4"/>
    <property type="match status" value="1"/>
</dbReference>
<evidence type="ECO:0000313" key="7">
    <source>
        <dbReference type="EMBL" id="GGN78888.1"/>
    </source>
</evidence>
<evidence type="ECO:0000256" key="3">
    <source>
        <dbReference type="ARBA" id="ARBA00022630"/>
    </source>
</evidence>
<comment type="similarity">
    <text evidence="2">Belongs to the oxygen-dependent FAD-linked oxidoreductase family.</text>
</comment>
<dbReference type="PROSITE" id="PS51318">
    <property type="entry name" value="TAT"/>
    <property type="match status" value="1"/>
</dbReference>
<keyword evidence="8" id="KW-1185">Reference proteome</keyword>
<dbReference type="PROSITE" id="PS51387">
    <property type="entry name" value="FAD_PCMH"/>
    <property type="match status" value="1"/>
</dbReference>
<dbReference type="InterPro" id="IPR016167">
    <property type="entry name" value="FAD-bd_PCMH_sub1"/>
</dbReference>
<dbReference type="InterPro" id="IPR006093">
    <property type="entry name" value="Oxy_OxRdtase_FAD_BS"/>
</dbReference>
<accession>A0A917Y9Q9</accession>
<dbReference type="RefSeq" id="WP_189189454.1">
    <property type="nucleotide sequence ID" value="NZ_BMMM01000013.1"/>
</dbReference>
<dbReference type="SUPFAM" id="SSF56176">
    <property type="entry name" value="FAD-binding/transporter-associated domain-like"/>
    <property type="match status" value="1"/>
</dbReference>
<dbReference type="InterPro" id="IPR036318">
    <property type="entry name" value="FAD-bd_PCMH-like_sf"/>
</dbReference>
<evidence type="ECO:0000256" key="5">
    <source>
        <dbReference type="ARBA" id="ARBA00023002"/>
    </source>
</evidence>
<dbReference type="EMBL" id="BMMM01000013">
    <property type="protein sequence ID" value="GGN78888.1"/>
    <property type="molecule type" value="Genomic_DNA"/>
</dbReference>
<keyword evidence="3" id="KW-0285">Flavoprotein</keyword>
<keyword evidence="5" id="KW-0560">Oxidoreductase</keyword>
<evidence type="ECO:0000256" key="2">
    <source>
        <dbReference type="ARBA" id="ARBA00005466"/>
    </source>
</evidence>
<evidence type="ECO:0000313" key="8">
    <source>
        <dbReference type="Proteomes" id="UP000600365"/>
    </source>
</evidence>
<dbReference type="InterPro" id="IPR050432">
    <property type="entry name" value="FAD-linked_Oxidoreductases_BP"/>
</dbReference>
<protein>
    <recommendedName>
        <fullName evidence="6">FAD-binding PCMH-type domain-containing protein</fullName>
    </recommendedName>
</protein>
<sequence length="488" mass="51769">MPRTPSRRTALHGLAAVGAAVIGFDPFTRSWAVSASDRPLTDLPPLDGTLHTDEASLTAAADDFGHIVHRRPAAVLRPGSIRDVVAMIRFCNAHGLRVAPRGQGHATQGQAQVDGGLVIETAPFAAIGAVGRRSTTVTVGAGAKWSDVAKATLAHGLTPPTFTDYLELSVGGTLSVGGLGGQTHQQGAQVDNVTELQVVTGAGEFVRCSPTRHRDLFHAVLAGLGQCAVVVGATLRLVPAPETVRHYLLPYDDLRTFLDDQRLLVREGRFAYVEGQVTPDSEGAFRGYLLEAVAYGPPVGPAPDDSALLRGLRHDPSGVQTSDLAYYDFLDRLAPGVAALKEAGLWAYAHPWLNLLLPGREAVALAGSLLDDLTSADLGPGVVLLYPLLSERLHAPLLRTPDDPVPYLLAVLRTTPPDDTATIDRLLAANRTAYDTVRAAGGTHYPVGSVPFGPSDWRDHFGSAWRQLATARHTYDPNGILVPGQGIF</sequence>
<organism evidence="7 8">
    <name type="scientific">Streptomyces albiflavescens</name>
    <dbReference type="NCBI Taxonomy" id="1623582"/>
    <lineage>
        <taxon>Bacteria</taxon>
        <taxon>Bacillati</taxon>
        <taxon>Actinomycetota</taxon>
        <taxon>Actinomycetes</taxon>
        <taxon>Kitasatosporales</taxon>
        <taxon>Streptomycetaceae</taxon>
        <taxon>Streptomyces</taxon>
    </lineage>
</organism>
<dbReference type="GO" id="GO:0019139">
    <property type="term" value="F:cytokinin dehydrogenase activity"/>
    <property type="evidence" value="ECO:0007669"/>
    <property type="project" value="InterPro"/>
</dbReference>
<comment type="caution">
    <text evidence="7">The sequence shown here is derived from an EMBL/GenBank/DDBJ whole genome shotgun (WGS) entry which is preliminary data.</text>
</comment>
<dbReference type="PANTHER" id="PTHR13878:SF53">
    <property type="entry name" value="CYTOKININ DEHYDROGENASE 6"/>
    <property type="match status" value="1"/>
</dbReference>
<keyword evidence="4" id="KW-0274">FAD</keyword>
<dbReference type="InterPro" id="IPR006311">
    <property type="entry name" value="TAT_signal"/>
</dbReference>
<evidence type="ECO:0000256" key="1">
    <source>
        <dbReference type="ARBA" id="ARBA00001974"/>
    </source>
</evidence>
<gene>
    <name evidence="7" type="ORF">GCM10011579_062560</name>
</gene>
<reference evidence="7 8" key="1">
    <citation type="journal article" date="2014" name="Int. J. Syst. Evol. Microbiol.">
        <title>Complete genome sequence of Corynebacterium casei LMG S-19264T (=DSM 44701T), isolated from a smear-ripened cheese.</title>
        <authorList>
            <consortium name="US DOE Joint Genome Institute (JGI-PGF)"/>
            <person name="Walter F."/>
            <person name="Albersmeier A."/>
            <person name="Kalinowski J."/>
            <person name="Ruckert C."/>
        </authorList>
    </citation>
    <scope>NUCLEOTIDE SEQUENCE [LARGE SCALE GENOMIC DNA]</scope>
    <source>
        <strain evidence="7 8">CGMCC 4.7111</strain>
    </source>
</reference>
<dbReference type="SUPFAM" id="SSF55103">
    <property type="entry name" value="FAD-linked oxidases, C-terminal domain"/>
    <property type="match status" value="1"/>
</dbReference>
<dbReference type="InterPro" id="IPR016169">
    <property type="entry name" value="FAD-bd_PCMH_sub2"/>
</dbReference>
<dbReference type="InterPro" id="IPR016170">
    <property type="entry name" value="Cytok_DH_C_sf"/>
</dbReference>
<dbReference type="AlphaFoldDB" id="A0A917Y9Q9"/>
<dbReference type="Pfam" id="PF09265">
    <property type="entry name" value="Cytokin-bind"/>
    <property type="match status" value="1"/>
</dbReference>
<name>A0A917Y9Q9_9ACTN</name>
<dbReference type="Gene3D" id="3.30.465.10">
    <property type="match status" value="1"/>
</dbReference>
<dbReference type="InterPro" id="IPR015345">
    <property type="entry name" value="Cytokinin_DH_FAD/cytokin-bd"/>
</dbReference>